<evidence type="ECO:0000313" key="1">
    <source>
        <dbReference type="EMBL" id="GAD48478.1"/>
    </source>
</evidence>
<name>U3A137_9SPHN</name>
<comment type="caution">
    <text evidence="1">The sequence shown here is derived from an EMBL/GenBank/DDBJ whole genome shotgun (WGS) entry which is preliminary data.</text>
</comment>
<organism evidence="1 2">
    <name type="scientific">Caenibius tardaugens NBRC 16725</name>
    <dbReference type="NCBI Taxonomy" id="1219035"/>
    <lineage>
        <taxon>Bacteria</taxon>
        <taxon>Pseudomonadati</taxon>
        <taxon>Pseudomonadota</taxon>
        <taxon>Alphaproteobacteria</taxon>
        <taxon>Sphingomonadales</taxon>
        <taxon>Erythrobacteraceae</taxon>
        <taxon>Caenibius</taxon>
    </lineage>
</organism>
<keyword evidence="2" id="KW-1185">Reference proteome</keyword>
<sequence>MSLALKRAFSHYAAMQQPPESEATAEQKFFEAIARKRLIHADYNGATMQLAPHQLFMRHGELFVSAFNPAKNWRSEEDWRLGNFKLAGLSNVALTEDPFDPLPTFDGSVPREGDQQLFAVE</sequence>
<gene>
    <name evidence="1" type="ORF">NT2_02_05620</name>
</gene>
<evidence type="ECO:0000313" key="2">
    <source>
        <dbReference type="Proteomes" id="UP000016568"/>
    </source>
</evidence>
<proteinExistence type="predicted"/>
<dbReference type="EMBL" id="BASZ01000002">
    <property type="protein sequence ID" value="GAD48478.1"/>
    <property type="molecule type" value="Genomic_DNA"/>
</dbReference>
<dbReference type="eggNOG" id="ENOG5032DQ3">
    <property type="taxonomic scope" value="Bacteria"/>
</dbReference>
<reference evidence="1 2" key="1">
    <citation type="submission" date="2013-09" db="EMBL/GenBank/DDBJ databases">
        <title>Whole genome shotgun sequence of Novosphingobium tardaugens NBRC 16725.</title>
        <authorList>
            <person name="Isaki S."/>
            <person name="Hosoyama A."/>
            <person name="Tsuchikane K."/>
            <person name="Katsumata H."/>
            <person name="Ando Y."/>
            <person name="Yamazaki S."/>
            <person name="Fujita N."/>
        </authorList>
    </citation>
    <scope>NUCLEOTIDE SEQUENCE [LARGE SCALE GENOMIC DNA]</scope>
    <source>
        <strain evidence="1 2">NBRC 16725</strain>
    </source>
</reference>
<protein>
    <submittedName>
        <fullName evidence="1">Uncharacterized protein</fullName>
    </submittedName>
</protein>
<accession>U3A137</accession>
<dbReference type="Proteomes" id="UP000016568">
    <property type="component" value="Unassembled WGS sequence"/>
</dbReference>
<dbReference type="PROSITE" id="PS52050">
    <property type="entry name" value="WYL"/>
    <property type="match status" value="1"/>
</dbReference>
<dbReference type="AlphaFoldDB" id="U3A137"/>